<evidence type="ECO:0000256" key="1">
    <source>
        <dbReference type="ARBA" id="ARBA00004141"/>
    </source>
</evidence>
<dbReference type="GO" id="GO:0098771">
    <property type="term" value="P:inorganic ion homeostasis"/>
    <property type="evidence" value="ECO:0007669"/>
    <property type="project" value="UniProtKB-ARBA"/>
</dbReference>
<dbReference type="PANTHER" id="PTHR43840:SF11">
    <property type="entry name" value="CATION DIFFUSION FACILITATOR 10"/>
    <property type="match status" value="1"/>
</dbReference>
<dbReference type="Gene3D" id="3.30.70.1350">
    <property type="entry name" value="Cation efflux protein, cytoplasmic domain"/>
    <property type="match status" value="1"/>
</dbReference>
<dbReference type="FunFam" id="1.20.1510.10:FF:000005">
    <property type="entry name" value="Putative Cation diffusion facilitator 1"/>
    <property type="match status" value="1"/>
</dbReference>
<dbReference type="Proteomes" id="UP001197093">
    <property type="component" value="Unassembled WGS sequence"/>
</dbReference>
<reference evidence="9" key="1">
    <citation type="submission" date="2023-02" db="EMBL/GenBank/DDBJ databases">
        <authorList>
            <person name="Palmer J.M."/>
        </authorList>
    </citation>
    <scope>NUCLEOTIDE SEQUENCE</scope>
    <source>
        <strain evidence="9">FW57</strain>
    </source>
</reference>
<feature type="transmembrane region" description="Helical" evidence="7">
    <location>
        <begin position="338"/>
        <end position="358"/>
    </location>
</feature>
<name>A0AAD4EP10_9PEZI</name>
<keyword evidence="3 7" id="KW-0812">Transmembrane</keyword>
<sequence length="482" mass="53415">MVGRRPRAVNWPSQIHKTHPTFPRRRRAKPHGHKYRDDDQEAAVSSAQGSGHAPAAIPSDDFKDAAALLAAERRRADLKCKVLDGMRELDLVELDRTLRKSDAELSSIHNKKVRRFYQRQNETLDAWLEVDALVFAVADDVIDSMNPDADRDGIAERRVPLQDSLGAVDAFLPPEHLEKRAREAKHARWAINVNVVANVLLLIGKLISLRFSPSLSLAASTADSALDLFCTLIVYGTNRVVAWRLRALQMKYPVGRRRLEPIGILVFSVIMVVSFLQILQKSVYKLLPWGDHEVAALPPVAIGAMAANAVIKGLIGLACRHVKTTQVQALVQDCKTDVYFNIVSLLFPLIGVTANVWWLDPAGASLLAVFVIVDWAETCIRNVSRLTGSNVGYALQKKLMYLAFRFSPVVEGFKALTAYHAGDGVWVELDILLDEATPLPTAHDIAETLQYCYEGLQEVDRAFVTVDYSTLGPTGHSVAYLV</sequence>
<evidence type="ECO:0000256" key="3">
    <source>
        <dbReference type="ARBA" id="ARBA00022692"/>
    </source>
</evidence>
<protein>
    <recommendedName>
        <fullName evidence="8">Cation efflux protein transmembrane domain-containing protein</fullName>
    </recommendedName>
</protein>
<evidence type="ECO:0000256" key="5">
    <source>
        <dbReference type="ARBA" id="ARBA00023136"/>
    </source>
</evidence>
<dbReference type="GO" id="GO:0016020">
    <property type="term" value="C:membrane"/>
    <property type="evidence" value="ECO:0007669"/>
    <property type="project" value="UniProtKB-SubCell"/>
</dbReference>
<feature type="transmembrane region" description="Helical" evidence="7">
    <location>
        <begin position="259"/>
        <end position="279"/>
    </location>
</feature>
<feature type="compositionally biased region" description="Basic residues" evidence="6">
    <location>
        <begin position="16"/>
        <end position="34"/>
    </location>
</feature>
<feature type="transmembrane region" description="Helical" evidence="7">
    <location>
        <begin position="299"/>
        <end position="318"/>
    </location>
</feature>
<proteinExistence type="predicted"/>
<dbReference type="InterPro" id="IPR050291">
    <property type="entry name" value="CDF_Transporter"/>
</dbReference>
<evidence type="ECO:0000256" key="4">
    <source>
        <dbReference type="ARBA" id="ARBA00022989"/>
    </source>
</evidence>
<dbReference type="GO" id="GO:0030003">
    <property type="term" value="P:intracellular monoatomic cation homeostasis"/>
    <property type="evidence" value="ECO:0007669"/>
    <property type="project" value="UniProtKB-ARBA"/>
</dbReference>
<feature type="transmembrane region" description="Helical" evidence="7">
    <location>
        <begin position="189"/>
        <end position="209"/>
    </location>
</feature>
<feature type="transmembrane region" description="Helical" evidence="7">
    <location>
        <begin position="215"/>
        <end position="238"/>
    </location>
</feature>
<dbReference type="InterPro" id="IPR027469">
    <property type="entry name" value="Cation_efflux_TMD_sf"/>
</dbReference>
<gene>
    <name evidence="9" type="ORF">NEMBOFW57_010948</name>
</gene>
<dbReference type="EMBL" id="JAHCVI010000006">
    <property type="protein sequence ID" value="KAG7284570.1"/>
    <property type="molecule type" value="Genomic_DNA"/>
</dbReference>
<evidence type="ECO:0000256" key="2">
    <source>
        <dbReference type="ARBA" id="ARBA00022448"/>
    </source>
</evidence>
<evidence type="ECO:0000313" key="9">
    <source>
        <dbReference type="EMBL" id="KAG7284570.1"/>
    </source>
</evidence>
<evidence type="ECO:0000256" key="6">
    <source>
        <dbReference type="SAM" id="MobiDB-lite"/>
    </source>
</evidence>
<dbReference type="GO" id="GO:0008324">
    <property type="term" value="F:monoatomic cation transmembrane transporter activity"/>
    <property type="evidence" value="ECO:0007669"/>
    <property type="project" value="InterPro"/>
</dbReference>
<comment type="caution">
    <text evidence="9">The sequence shown here is derived from an EMBL/GenBank/DDBJ whole genome shotgun (WGS) entry which is preliminary data.</text>
</comment>
<dbReference type="InterPro" id="IPR036837">
    <property type="entry name" value="Cation_efflux_CTD_sf"/>
</dbReference>
<evidence type="ECO:0000313" key="10">
    <source>
        <dbReference type="Proteomes" id="UP001197093"/>
    </source>
</evidence>
<feature type="region of interest" description="Disordered" evidence="6">
    <location>
        <begin position="1"/>
        <end position="58"/>
    </location>
</feature>
<dbReference type="PANTHER" id="PTHR43840">
    <property type="entry name" value="MITOCHONDRIAL METAL TRANSPORTER 1-RELATED"/>
    <property type="match status" value="1"/>
</dbReference>
<dbReference type="FunFam" id="3.30.70.1350:FF:000012">
    <property type="entry name" value="Cation diffusion facilitator 10"/>
    <property type="match status" value="1"/>
</dbReference>
<dbReference type="SUPFAM" id="SSF161111">
    <property type="entry name" value="Cation efflux protein transmembrane domain-like"/>
    <property type="match status" value="1"/>
</dbReference>
<dbReference type="InterPro" id="IPR058533">
    <property type="entry name" value="Cation_efflux_TM"/>
</dbReference>
<dbReference type="AlphaFoldDB" id="A0AAD4EP10"/>
<dbReference type="Gene3D" id="1.20.1510.10">
    <property type="entry name" value="Cation efflux protein transmembrane domain"/>
    <property type="match status" value="1"/>
</dbReference>
<keyword evidence="4 7" id="KW-1133">Transmembrane helix</keyword>
<evidence type="ECO:0000256" key="7">
    <source>
        <dbReference type="SAM" id="Phobius"/>
    </source>
</evidence>
<feature type="domain" description="Cation efflux protein transmembrane" evidence="8">
    <location>
        <begin position="193"/>
        <end position="386"/>
    </location>
</feature>
<comment type="subcellular location">
    <subcellularLocation>
        <location evidence="1">Membrane</location>
        <topology evidence="1">Multi-pass membrane protein</topology>
    </subcellularLocation>
</comment>
<keyword evidence="2" id="KW-0813">Transport</keyword>
<accession>A0AAD4EP10</accession>
<evidence type="ECO:0000259" key="8">
    <source>
        <dbReference type="Pfam" id="PF01545"/>
    </source>
</evidence>
<dbReference type="SUPFAM" id="SSF160240">
    <property type="entry name" value="Cation efflux protein cytoplasmic domain-like"/>
    <property type="match status" value="1"/>
</dbReference>
<dbReference type="Pfam" id="PF01545">
    <property type="entry name" value="Cation_efflux"/>
    <property type="match status" value="1"/>
</dbReference>
<organism evidence="9 10">
    <name type="scientific">Staphylotrichum longicolle</name>
    <dbReference type="NCBI Taxonomy" id="669026"/>
    <lineage>
        <taxon>Eukaryota</taxon>
        <taxon>Fungi</taxon>
        <taxon>Dikarya</taxon>
        <taxon>Ascomycota</taxon>
        <taxon>Pezizomycotina</taxon>
        <taxon>Sordariomycetes</taxon>
        <taxon>Sordariomycetidae</taxon>
        <taxon>Sordariales</taxon>
        <taxon>Chaetomiaceae</taxon>
        <taxon>Staphylotrichum</taxon>
    </lineage>
</organism>
<keyword evidence="10" id="KW-1185">Reference proteome</keyword>
<keyword evidence="5 7" id="KW-0472">Membrane</keyword>